<accession>A0A5S6QA60</accession>
<reference evidence="3" key="1">
    <citation type="submission" date="2019-12" db="UniProtKB">
        <authorList>
            <consortium name="WormBaseParasite"/>
        </authorList>
    </citation>
    <scope>IDENTIFICATION</scope>
</reference>
<evidence type="ECO:0000313" key="3">
    <source>
        <dbReference type="WBParaSite" id="TMUE_1000004201.1"/>
    </source>
</evidence>
<feature type="region of interest" description="Disordered" evidence="1">
    <location>
        <begin position="62"/>
        <end position="86"/>
    </location>
</feature>
<name>A0A5S6QA60_TRIMR</name>
<protein>
    <submittedName>
        <fullName evidence="3">Par3/HAL N-terminal domain-containing protein</fullName>
    </submittedName>
</protein>
<dbReference type="Proteomes" id="UP000046395">
    <property type="component" value="Unassembled WGS sequence"/>
</dbReference>
<proteinExistence type="predicted"/>
<feature type="compositionally biased region" description="Basic and acidic residues" evidence="1">
    <location>
        <begin position="76"/>
        <end position="86"/>
    </location>
</feature>
<evidence type="ECO:0000256" key="1">
    <source>
        <dbReference type="SAM" id="MobiDB-lite"/>
    </source>
</evidence>
<feature type="region of interest" description="Disordered" evidence="1">
    <location>
        <begin position="115"/>
        <end position="148"/>
    </location>
</feature>
<organism evidence="2 3">
    <name type="scientific">Trichuris muris</name>
    <name type="common">Mouse whipworm</name>
    <dbReference type="NCBI Taxonomy" id="70415"/>
    <lineage>
        <taxon>Eukaryota</taxon>
        <taxon>Metazoa</taxon>
        <taxon>Ecdysozoa</taxon>
        <taxon>Nematoda</taxon>
        <taxon>Enoplea</taxon>
        <taxon>Dorylaimia</taxon>
        <taxon>Trichinellida</taxon>
        <taxon>Trichuridae</taxon>
        <taxon>Trichuris</taxon>
    </lineage>
</organism>
<sequence length="148" mass="15984">MSAACHGEPVMIVLPINNNAIVNEPDILTAMLQNQDAPIDSAVIGKREWNMQPDDLIDFEKCDLPDDQSFGSAHTAAEDSRSSGRADLDLVEPDLMSSLENNLEANALPCPLTPVTVPHNWGSQDTLLPVSSAPSKVEERSGEMYPGE</sequence>
<dbReference type="AlphaFoldDB" id="A0A5S6QA60"/>
<keyword evidence="2" id="KW-1185">Reference proteome</keyword>
<dbReference type="WBParaSite" id="TMUE_1000004201.1">
    <property type="protein sequence ID" value="TMUE_1000004201.1"/>
    <property type="gene ID" value="WBGene00288405"/>
</dbReference>
<evidence type="ECO:0000313" key="2">
    <source>
        <dbReference type="Proteomes" id="UP000046395"/>
    </source>
</evidence>